<evidence type="ECO:0000256" key="2">
    <source>
        <dbReference type="SAM" id="MobiDB-lite"/>
    </source>
</evidence>
<feature type="region of interest" description="Disordered" evidence="2">
    <location>
        <begin position="239"/>
        <end position="277"/>
    </location>
</feature>
<dbReference type="EMBL" id="JASVWL010000057">
    <property type="protein sequence ID" value="MDL5356787.1"/>
    <property type="molecule type" value="Genomic_DNA"/>
</dbReference>
<comment type="caution">
    <text evidence="3">The sequence shown here is derived from an EMBL/GenBank/DDBJ whole genome shotgun (WGS) entry which is preliminary data.</text>
</comment>
<keyword evidence="1" id="KW-0800">Toxin</keyword>
<dbReference type="InterPro" id="IPR025157">
    <property type="entry name" value="Hemagglutinin_rpt"/>
</dbReference>
<dbReference type="RefSeq" id="WP_286039459.1">
    <property type="nucleotide sequence ID" value="NZ_JASVWJ010000050.1"/>
</dbReference>
<dbReference type="Proteomes" id="UP001224739">
    <property type="component" value="Unassembled WGS sequence"/>
</dbReference>
<protein>
    <submittedName>
        <fullName evidence="3">Hemagglutinin repeat-containing protein</fullName>
    </submittedName>
</protein>
<evidence type="ECO:0000313" key="4">
    <source>
        <dbReference type="Proteomes" id="UP001224739"/>
    </source>
</evidence>
<sequence length="310" mass="32401">SIQQVRVPQVYAKLREGDLGGDGALLGGQNVLLSAEQDITGSGNIVGRDVTQLSARTLINSGSISGNRVSLLAGEDILNTGGQILGGKAVSLLAGRNITSETTTRSDGVNRWVDRRAGIYSEGADGHLTLRALNNITLTGSDIRNAGENGKTSLTAGHDLRLDTVSTVRSQESDWGKDNWRREHIQTESGTRIHAAGDLVLSAGRDISATAADVTTDAALTAQAGRDLRLNAGNSVTDLAEHSKESSRGLLSGHSSERHDEVHTRQAVSTELSGETVHLQSGRDISVSGSNVVSSGNLALQAGRGLDITT</sequence>
<dbReference type="AlphaFoldDB" id="A0AAW7CS73"/>
<dbReference type="GeneID" id="83614490"/>
<reference evidence="3" key="1">
    <citation type="submission" date="2023-06" db="EMBL/GenBank/DDBJ databases">
        <title>Acute promotion of culturable opportunistic pathogens and persistent increase of antibiotic resistance following antibiotic exposure in mouse gut microbiota.</title>
        <authorList>
            <person name="Li L."/>
            <person name="Wang B."/>
            <person name="Sun Y."/>
            <person name="Wang M."/>
            <person name="Xu H."/>
        </authorList>
    </citation>
    <scope>NUCLEOTIDE SEQUENCE</scope>
    <source>
        <strain evidence="3">EPA10_1</strain>
    </source>
</reference>
<evidence type="ECO:0000313" key="3">
    <source>
        <dbReference type="EMBL" id="MDL5356787.1"/>
    </source>
</evidence>
<dbReference type="GO" id="GO:0090729">
    <property type="term" value="F:toxin activity"/>
    <property type="evidence" value="ECO:0007669"/>
    <property type="project" value="UniProtKB-KW"/>
</dbReference>
<gene>
    <name evidence="3" type="ORF">QSH02_18375</name>
</gene>
<accession>A0AAW7CS73</accession>
<organism evidence="3 4">
    <name type="scientific">Proteus faecis</name>
    <dbReference type="NCBI Taxonomy" id="2050967"/>
    <lineage>
        <taxon>Bacteria</taxon>
        <taxon>Pseudomonadati</taxon>
        <taxon>Pseudomonadota</taxon>
        <taxon>Gammaproteobacteria</taxon>
        <taxon>Enterobacterales</taxon>
        <taxon>Morganellaceae</taxon>
        <taxon>Proteus</taxon>
    </lineage>
</organism>
<dbReference type="GO" id="GO:0003824">
    <property type="term" value="F:catalytic activity"/>
    <property type="evidence" value="ECO:0007669"/>
    <property type="project" value="UniProtKB-ARBA"/>
</dbReference>
<proteinExistence type="predicted"/>
<feature type="compositionally biased region" description="Basic and acidic residues" evidence="2">
    <location>
        <begin position="255"/>
        <end position="264"/>
    </location>
</feature>
<dbReference type="Pfam" id="PF13332">
    <property type="entry name" value="Fil_haemagg_2"/>
    <property type="match status" value="1"/>
</dbReference>
<feature type="non-terminal residue" evidence="3">
    <location>
        <position position="310"/>
    </location>
</feature>
<feature type="non-terminal residue" evidence="3">
    <location>
        <position position="1"/>
    </location>
</feature>
<evidence type="ECO:0000256" key="1">
    <source>
        <dbReference type="ARBA" id="ARBA00022656"/>
    </source>
</evidence>
<name>A0AAW7CS73_9GAMM</name>